<feature type="region of interest" description="Disordered" evidence="1">
    <location>
        <begin position="35"/>
        <end position="65"/>
    </location>
</feature>
<evidence type="ECO:0008006" key="4">
    <source>
        <dbReference type="Google" id="ProtNLM"/>
    </source>
</evidence>
<dbReference type="Proteomes" id="UP000703893">
    <property type="component" value="Unassembled WGS sequence"/>
</dbReference>
<organism evidence="2 3">
    <name type="scientific">Candidatus Tanganyikabacteria bacterium</name>
    <dbReference type="NCBI Taxonomy" id="2961651"/>
    <lineage>
        <taxon>Bacteria</taxon>
        <taxon>Bacillati</taxon>
        <taxon>Candidatus Sericytochromatia</taxon>
        <taxon>Candidatus Tanganyikabacteria</taxon>
    </lineage>
</organism>
<gene>
    <name evidence="2" type="ORF">FJZ00_05065</name>
</gene>
<sequence>MAVELNAQIAGDFAQIAKRLTTLGADVQKLVAPAAGNDAARPVPDARQAAEPGQAAAIAPAEPAKEDLTKQIAAITEELKKAVETLTRLLGQPAKPALPGADANKPDEKKAEENKAEEKKAAEKKAEAPAAGGAAANAPAAGGPAAANAGPAKDGGKPANGGKADLNQQQIGELIEALAKLMPALTKLLMQVLSLAQTGKDLSVQTNPRDIKGSEPGGWLVGHGQYKKNPDGSYSIGAGKYAGHTAVPNSKGQFEVYNPAGDSVGKFTPPGGQEKIASPLTFDLNGDGKASTTSIAGGKQFDIDGDGKVDQTAWAGQGDGVLAFDGNGDGKAGADGTELFGNNTVVDGKKFDNGFEALKAVAKKHLGEQAIADGKLDAAELKALGEKAGLTMMVDGQKKSLAEVGVSEIKLGYAEAGRNADANGNEHRQVGAGATVNGQNAAVNDVWFKYQ</sequence>
<accession>A0A937X3A8</accession>
<feature type="region of interest" description="Disordered" evidence="1">
    <location>
        <begin position="90"/>
        <end position="164"/>
    </location>
</feature>
<protein>
    <recommendedName>
        <fullName evidence="4">EF-hand domain-containing protein</fullName>
    </recommendedName>
</protein>
<reference evidence="2 3" key="1">
    <citation type="submission" date="2019-03" db="EMBL/GenBank/DDBJ databases">
        <title>Lake Tanganyika Metagenome-Assembled Genomes (MAGs).</title>
        <authorList>
            <person name="Tran P."/>
        </authorList>
    </citation>
    <scope>NUCLEOTIDE SEQUENCE [LARGE SCALE GENOMIC DNA]</scope>
    <source>
        <strain evidence="2">K_DeepCast_65m_m2_236</strain>
    </source>
</reference>
<proteinExistence type="predicted"/>
<evidence type="ECO:0000313" key="3">
    <source>
        <dbReference type="Proteomes" id="UP000703893"/>
    </source>
</evidence>
<dbReference type="AlphaFoldDB" id="A0A937X3A8"/>
<evidence type="ECO:0000313" key="2">
    <source>
        <dbReference type="EMBL" id="MBM3274498.1"/>
    </source>
</evidence>
<evidence type="ECO:0000256" key="1">
    <source>
        <dbReference type="SAM" id="MobiDB-lite"/>
    </source>
</evidence>
<comment type="caution">
    <text evidence="2">The sequence shown here is derived from an EMBL/GenBank/DDBJ whole genome shotgun (WGS) entry which is preliminary data.</text>
</comment>
<dbReference type="PANTHER" id="PTHR39431">
    <property type="entry name" value="FRPA/C-RELATED PROTEIN"/>
    <property type="match status" value="1"/>
</dbReference>
<feature type="compositionally biased region" description="Low complexity" evidence="1">
    <location>
        <begin position="128"/>
        <end position="152"/>
    </location>
</feature>
<feature type="compositionally biased region" description="Low complexity" evidence="1">
    <location>
        <begin position="46"/>
        <end position="62"/>
    </location>
</feature>
<dbReference type="EMBL" id="VGJX01000234">
    <property type="protein sequence ID" value="MBM3274498.1"/>
    <property type="molecule type" value="Genomic_DNA"/>
</dbReference>
<dbReference type="PANTHER" id="PTHR39431:SF1">
    <property type="entry name" value="FRPA_C-RELATED PROTEIN"/>
    <property type="match status" value="1"/>
</dbReference>
<feature type="compositionally biased region" description="Basic and acidic residues" evidence="1">
    <location>
        <begin position="104"/>
        <end position="127"/>
    </location>
</feature>
<name>A0A937X3A8_9BACT</name>